<accession>A0AAW1PD30</accession>
<protein>
    <recommendedName>
        <fullName evidence="2">Bacteriophage/plasmid primase P4 C-terminal domain-containing protein</fullName>
    </recommendedName>
</protein>
<evidence type="ECO:0000256" key="1">
    <source>
        <dbReference type="ARBA" id="ARBA00022801"/>
    </source>
</evidence>
<name>A0AAW1PD30_9CHLO</name>
<feature type="domain" description="Bacteriophage/plasmid primase P4 C-terminal" evidence="2">
    <location>
        <begin position="4"/>
        <end position="147"/>
    </location>
</feature>
<dbReference type="InterPro" id="IPR051620">
    <property type="entry name" value="ORF904-like_C"/>
</dbReference>
<dbReference type="Proteomes" id="UP001489004">
    <property type="component" value="Unassembled WGS sequence"/>
</dbReference>
<comment type="caution">
    <text evidence="3">The sequence shown here is derived from an EMBL/GenBank/DDBJ whole genome shotgun (WGS) entry which is preliminary data.</text>
</comment>
<sequence>MIYRFNRVRWEPLLDPVAQRNIQHWLDDLLQLFNRLLHNEQAYLEASHPKARAVTKHLHALRKCVGEARHHVLGETTSSKLLSAVKREICQPDLPDLMDNNPYLLGCNNGVLDLRAPNAFRSNRPEDMVSKTVGYDWVEQPDPKIEADVEEMMCQIYPVSAERAMFQLFCESDQRYAEEKHKPHTFKARSDMKAKIKEWRPYLLRWFLAGCQQYLAQGFNDIPLECLAWQKQLVERQNSVTCFCKEHLERSEDPHAYVDRSMLYEAYKAAYPEERIKKTSLGKRKWFQQLHAYLGAQGYHERKLVGPEHCKQQRRDVWVGWAMVN</sequence>
<dbReference type="PANTHER" id="PTHR35372">
    <property type="entry name" value="ATP BINDING PROTEIN-RELATED"/>
    <property type="match status" value="1"/>
</dbReference>
<evidence type="ECO:0000259" key="2">
    <source>
        <dbReference type="Pfam" id="PF08706"/>
    </source>
</evidence>
<evidence type="ECO:0000313" key="3">
    <source>
        <dbReference type="EMBL" id="KAK9807745.1"/>
    </source>
</evidence>
<dbReference type="AlphaFoldDB" id="A0AAW1PD30"/>
<keyword evidence="4" id="KW-1185">Reference proteome</keyword>
<organism evidence="3 4">
    <name type="scientific">[Myrmecia] bisecta</name>
    <dbReference type="NCBI Taxonomy" id="41462"/>
    <lineage>
        <taxon>Eukaryota</taxon>
        <taxon>Viridiplantae</taxon>
        <taxon>Chlorophyta</taxon>
        <taxon>core chlorophytes</taxon>
        <taxon>Trebouxiophyceae</taxon>
        <taxon>Trebouxiales</taxon>
        <taxon>Trebouxiaceae</taxon>
        <taxon>Myrmecia</taxon>
    </lineage>
</organism>
<proteinExistence type="predicted"/>
<reference evidence="3 4" key="1">
    <citation type="journal article" date="2024" name="Nat. Commun.">
        <title>Phylogenomics reveals the evolutionary origins of lichenization in chlorophyte algae.</title>
        <authorList>
            <person name="Puginier C."/>
            <person name="Libourel C."/>
            <person name="Otte J."/>
            <person name="Skaloud P."/>
            <person name="Haon M."/>
            <person name="Grisel S."/>
            <person name="Petersen M."/>
            <person name="Berrin J.G."/>
            <person name="Delaux P.M."/>
            <person name="Dal Grande F."/>
            <person name="Keller J."/>
        </authorList>
    </citation>
    <scope>NUCLEOTIDE SEQUENCE [LARGE SCALE GENOMIC DNA]</scope>
    <source>
        <strain evidence="3 4">SAG 2043</strain>
    </source>
</reference>
<dbReference type="PANTHER" id="PTHR35372:SF2">
    <property type="entry name" value="SF3 HELICASE DOMAIN-CONTAINING PROTEIN"/>
    <property type="match status" value="1"/>
</dbReference>
<dbReference type="EMBL" id="JALJOR010000012">
    <property type="protein sequence ID" value="KAK9807745.1"/>
    <property type="molecule type" value="Genomic_DNA"/>
</dbReference>
<gene>
    <name evidence="3" type="ORF">WJX72_007899</name>
</gene>
<dbReference type="Pfam" id="PF08706">
    <property type="entry name" value="D5_N"/>
    <property type="match status" value="1"/>
</dbReference>
<dbReference type="InterPro" id="IPR014818">
    <property type="entry name" value="Phage/plasmid_primase_P4_C"/>
</dbReference>
<dbReference type="GO" id="GO:0016787">
    <property type="term" value="F:hydrolase activity"/>
    <property type="evidence" value="ECO:0007669"/>
    <property type="project" value="UniProtKB-KW"/>
</dbReference>
<evidence type="ECO:0000313" key="4">
    <source>
        <dbReference type="Proteomes" id="UP001489004"/>
    </source>
</evidence>
<keyword evidence="1" id="KW-0378">Hydrolase</keyword>